<evidence type="ECO:0000313" key="1">
    <source>
        <dbReference type="EMBL" id="SPF42970.1"/>
    </source>
</evidence>
<dbReference type="Proteomes" id="UP000238916">
    <property type="component" value="Unassembled WGS sequence"/>
</dbReference>
<reference evidence="2" key="1">
    <citation type="submission" date="2018-02" db="EMBL/GenBank/DDBJ databases">
        <authorList>
            <person name="Hausmann B."/>
        </authorList>
    </citation>
    <scope>NUCLEOTIDE SEQUENCE [LARGE SCALE GENOMIC DNA]</scope>
    <source>
        <strain evidence="2">Peat soil MAG SbF1</strain>
    </source>
</reference>
<protein>
    <submittedName>
        <fullName evidence="1">Uncharacterized protein</fullName>
    </submittedName>
</protein>
<accession>A0A2U3KTQ1</accession>
<sequence>MSLLEKQRTLKRCPKIGFTTTLVRTIWMAETANQDSRMARTLELEAILEAQDGNILEFSEDLYTSIIEKIVVKECTTLEFHLKYGLRFEEHYTLKRSRDLI</sequence>
<dbReference type="AlphaFoldDB" id="A0A2U3KTQ1"/>
<organism evidence="1 2">
    <name type="scientific">Candidatus Desulfosporosinus infrequens</name>
    <dbReference type="NCBI Taxonomy" id="2043169"/>
    <lineage>
        <taxon>Bacteria</taxon>
        <taxon>Bacillati</taxon>
        <taxon>Bacillota</taxon>
        <taxon>Clostridia</taxon>
        <taxon>Eubacteriales</taxon>
        <taxon>Desulfitobacteriaceae</taxon>
        <taxon>Desulfosporosinus</taxon>
    </lineage>
</organism>
<proteinExistence type="predicted"/>
<dbReference type="EMBL" id="OMOF01000189">
    <property type="protein sequence ID" value="SPF42970.1"/>
    <property type="molecule type" value="Genomic_DNA"/>
</dbReference>
<gene>
    <name evidence="1" type="ORF">SBF1_2690008</name>
</gene>
<evidence type="ECO:0000313" key="2">
    <source>
        <dbReference type="Proteomes" id="UP000238916"/>
    </source>
</evidence>
<name>A0A2U3KTQ1_9FIRM</name>